<dbReference type="Proteomes" id="UP001054837">
    <property type="component" value="Unassembled WGS sequence"/>
</dbReference>
<keyword evidence="2" id="KW-1185">Reference proteome</keyword>
<name>A0AAV4T8R0_9ARAC</name>
<dbReference type="EMBL" id="BPLQ01009040">
    <property type="protein sequence ID" value="GIY41297.1"/>
    <property type="molecule type" value="Genomic_DNA"/>
</dbReference>
<dbReference type="AlphaFoldDB" id="A0AAV4T8R0"/>
<protein>
    <submittedName>
        <fullName evidence="1">Uncharacterized protein</fullName>
    </submittedName>
</protein>
<proteinExistence type="predicted"/>
<comment type="caution">
    <text evidence="1">The sequence shown here is derived from an EMBL/GenBank/DDBJ whole genome shotgun (WGS) entry which is preliminary data.</text>
</comment>
<evidence type="ECO:0000313" key="2">
    <source>
        <dbReference type="Proteomes" id="UP001054837"/>
    </source>
</evidence>
<gene>
    <name evidence="1" type="ORF">CDAR_303981</name>
</gene>
<evidence type="ECO:0000313" key="1">
    <source>
        <dbReference type="EMBL" id="GIY41297.1"/>
    </source>
</evidence>
<reference evidence="1 2" key="1">
    <citation type="submission" date="2021-06" db="EMBL/GenBank/DDBJ databases">
        <title>Caerostris darwini draft genome.</title>
        <authorList>
            <person name="Kono N."/>
            <person name="Arakawa K."/>
        </authorList>
    </citation>
    <scope>NUCLEOTIDE SEQUENCE [LARGE SCALE GENOMIC DNA]</scope>
</reference>
<organism evidence="1 2">
    <name type="scientific">Caerostris darwini</name>
    <dbReference type="NCBI Taxonomy" id="1538125"/>
    <lineage>
        <taxon>Eukaryota</taxon>
        <taxon>Metazoa</taxon>
        <taxon>Ecdysozoa</taxon>
        <taxon>Arthropoda</taxon>
        <taxon>Chelicerata</taxon>
        <taxon>Arachnida</taxon>
        <taxon>Araneae</taxon>
        <taxon>Araneomorphae</taxon>
        <taxon>Entelegynae</taxon>
        <taxon>Araneoidea</taxon>
        <taxon>Araneidae</taxon>
        <taxon>Caerostris</taxon>
    </lineage>
</organism>
<sequence length="220" mass="25193">MHFLEYVEYYFLKETNENSNIEPGILMKHNVKGAKGKNNRHHSDISDASLQLGEVVLFKMPLEAITSYRILNNRARWVQKWSPDERSIMSADGTVPMLQSPLWLTGVPRRYCKLELLQKWSPDERSIMSADGTVPMLQSPLWLTGVPRRYCKSSSKNLHVILGLLCTMVTQTFIVYLFEQDAVTVQKWSPDERSIMSADGTVPMLQSPLSLTGVPRRYCK</sequence>
<accession>A0AAV4T8R0</accession>